<comment type="caution">
    <text evidence="2">The sequence shown here is derived from an EMBL/GenBank/DDBJ whole genome shotgun (WGS) entry which is preliminary data.</text>
</comment>
<dbReference type="AlphaFoldDB" id="A0A3S1CU34"/>
<evidence type="ECO:0008006" key="4">
    <source>
        <dbReference type="Google" id="ProtNLM"/>
    </source>
</evidence>
<keyword evidence="3" id="KW-1185">Reference proteome</keyword>
<accession>A0A3S1CU34</accession>
<proteinExistence type="predicted"/>
<name>A0A3S1CU34_ANAVA</name>
<keyword evidence="1" id="KW-0732">Signal</keyword>
<organism evidence="2 3">
    <name type="scientific">Trichormus variabilis SAG 1403-4b</name>
    <dbReference type="NCBI Taxonomy" id="447716"/>
    <lineage>
        <taxon>Bacteria</taxon>
        <taxon>Bacillati</taxon>
        <taxon>Cyanobacteriota</taxon>
        <taxon>Cyanophyceae</taxon>
        <taxon>Nostocales</taxon>
        <taxon>Nostocaceae</taxon>
        <taxon>Trichormus</taxon>
    </lineage>
</organism>
<evidence type="ECO:0000256" key="1">
    <source>
        <dbReference type="SAM" id="SignalP"/>
    </source>
</evidence>
<dbReference type="OrthoDB" id="532556at2"/>
<feature type="signal peptide" evidence="1">
    <location>
        <begin position="1"/>
        <end position="22"/>
    </location>
</feature>
<reference evidence="2 3" key="1">
    <citation type="journal article" date="2019" name="Genome Biol. Evol.">
        <title>Day and night: Metabolic profiles and evolutionary relationships of six axenic non-marine cyanobacteria.</title>
        <authorList>
            <person name="Will S.E."/>
            <person name="Henke P."/>
            <person name="Boedeker C."/>
            <person name="Huang S."/>
            <person name="Brinkmann H."/>
            <person name="Rohde M."/>
            <person name="Jarek M."/>
            <person name="Friedl T."/>
            <person name="Seufert S."/>
            <person name="Schumacher M."/>
            <person name="Overmann J."/>
            <person name="Neumann-Schaal M."/>
            <person name="Petersen J."/>
        </authorList>
    </citation>
    <scope>NUCLEOTIDE SEQUENCE [LARGE SCALE GENOMIC DNA]</scope>
    <source>
        <strain evidence="2 3">SAG 1403-4b</strain>
    </source>
</reference>
<dbReference type="Gene3D" id="2.30.30.40">
    <property type="entry name" value="SH3 Domains"/>
    <property type="match status" value="1"/>
</dbReference>
<dbReference type="Proteomes" id="UP000276103">
    <property type="component" value="Unassembled WGS sequence"/>
</dbReference>
<gene>
    <name evidence="2" type="ORF">DSM107003_14020</name>
</gene>
<dbReference type="RefSeq" id="WP_127053231.1">
    <property type="nucleotide sequence ID" value="NZ_RSCM01000003.1"/>
</dbReference>
<sequence>MKSLLSITLSTAISLAPTLAIAQPNFQYPQPNKQGDYTSIFSKFQNGKQSPHLVWGVITNKLNCRAQAGENYRVVRSLFKGDNINIVGTPKIYRDKRGKPWLYVAKEGSAEDVKIRCFVRANTQFIKPIPYSIS</sequence>
<evidence type="ECO:0000313" key="2">
    <source>
        <dbReference type="EMBL" id="RUS98314.1"/>
    </source>
</evidence>
<evidence type="ECO:0000313" key="3">
    <source>
        <dbReference type="Proteomes" id="UP000276103"/>
    </source>
</evidence>
<protein>
    <recommendedName>
        <fullName evidence="4">SH3b domain-containing protein</fullName>
    </recommendedName>
</protein>
<feature type="chain" id="PRO_5018644070" description="SH3b domain-containing protein" evidence="1">
    <location>
        <begin position="23"/>
        <end position="134"/>
    </location>
</feature>
<dbReference type="EMBL" id="RSCM01000003">
    <property type="protein sequence ID" value="RUS98314.1"/>
    <property type="molecule type" value="Genomic_DNA"/>
</dbReference>